<reference evidence="1 2" key="1">
    <citation type="journal article" date="2014" name="Agronomy (Basel)">
        <title>A Draft Genome Sequence for Ensete ventricosum, the Drought-Tolerant Tree Against Hunger.</title>
        <authorList>
            <person name="Harrison J."/>
            <person name="Moore K.A."/>
            <person name="Paszkiewicz K."/>
            <person name="Jones T."/>
            <person name="Grant M."/>
            <person name="Ambacheew D."/>
            <person name="Muzemil S."/>
            <person name="Studholme D.J."/>
        </authorList>
    </citation>
    <scope>NUCLEOTIDE SEQUENCE [LARGE SCALE GENOMIC DNA]</scope>
</reference>
<evidence type="ECO:0000313" key="1">
    <source>
        <dbReference type="EMBL" id="RRT57330.1"/>
    </source>
</evidence>
<feature type="non-terminal residue" evidence="1">
    <location>
        <position position="121"/>
    </location>
</feature>
<name>A0A426Z010_ENSVE</name>
<gene>
    <name evidence="1" type="ORF">B296_00047324</name>
</gene>
<evidence type="ECO:0000313" key="2">
    <source>
        <dbReference type="Proteomes" id="UP000287651"/>
    </source>
</evidence>
<accession>A0A426Z010</accession>
<proteinExistence type="predicted"/>
<comment type="caution">
    <text evidence="1">The sequence shown here is derived from an EMBL/GenBank/DDBJ whole genome shotgun (WGS) entry which is preliminary data.</text>
</comment>
<dbReference type="Proteomes" id="UP000287651">
    <property type="component" value="Unassembled WGS sequence"/>
</dbReference>
<protein>
    <submittedName>
        <fullName evidence="1">Uncharacterized protein</fullName>
    </submittedName>
</protein>
<dbReference type="EMBL" id="AMZH03009209">
    <property type="protein sequence ID" value="RRT57330.1"/>
    <property type="molecule type" value="Genomic_DNA"/>
</dbReference>
<organism evidence="1 2">
    <name type="scientific">Ensete ventricosum</name>
    <name type="common">Abyssinian banana</name>
    <name type="synonym">Musa ensete</name>
    <dbReference type="NCBI Taxonomy" id="4639"/>
    <lineage>
        <taxon>Eukaryota</taxon>
        <taxon>Viridiplantae</taxon>
        <taxon>Streptophyta</taxon>
        <taxon>Embryophyta</taxon>
        <taxon>Tracheophyta</taxon>
        <taxon>Spermatophyta</taxon>
        <taxon>Magnoliopsida</taxon>
        <taxon>Liliopsida</taxon>
        <taxon>Zingiberales</taxon>
        <taxon>Musaceae</taxon>
        <taxon>Ensete</taxon>
    </lineage>
</organism>
<dbReference type="AlphaFoldDB" id="A0A426Z010"/>
<sequence length="121" mass="14076">MRTRRLDLLWHKIYFRLICESVGQVGIARIGKGKWNGNPEDKGNPLYSHLLSLFRALQCCTGRQPLPCLNFFSLKLSNKNKALVMQFSDTCEQKLDCIGWLREADQQKSRSTRNWQGDFLQ</sequence>